<sequence>MTTGCPVCNGLTPIEETCPSCGALMEDCGSMADLSDPYGPYEEKRENIAGYTGDNLCLHFLQCPNCDESISHTVTGSNVI</sequence>
<dbReference type="Proteomes" id="UP000053326">
    <property type="component" value="Unassembled WGS sequence"/>
</dbReference>
<dbReference type="AlphaFoldDB" id="A0A101FH70"/>
<gene>
    <name evidence="1" type="ORF">XD66_0294</name>
</gene>
<dbReference type="EMBL" id="LGFO01000020">
    <property type="protein sequence ID" value="KUK36988.1"/>
    <property type="molecule type" value="Genomic_DNA"/>
</dbReference>
<proteinExistence type="predicted"/>
<protein>
    <submittedName>
        <fullName evidence="1">Uncharacterized protein</fullName>
    </submittedName>
</protein>
<reference evidence="2" key="1">
    <citation type="journal article" date="2015" name="MBio">
        <title>Genome-Resolved Metagenomic Analysis Reveals Roles for Candidate Phyla and Other Microbial Community Members in Biogeochemical Transformations in Oil Reservoirs.</title>
        <authorList>
            <person name="Hu P."/>
            <person name="Tom L."/>
            <person name="Singh A."/>
            <person name="Thomas B.C."/>
            <person name="Baker B.J."/>
            <person name="Piceno Y.M."/>
            <person name="Andersen G.L."/>
            <person name="Banfield J.F."/>
        </authorList>
    </citation>
    <scope>NUCLEOTIDE SEQUENCE [LARGE SCALE GENOMIC DNA]</scope>
</reference>
<organism evidence="1 2">
    <name type="scientific">Thermacetogenium phaeum</name>
    <dbReference type="NCBI Taxonomy" id="85874"/>
    <lineage>
        <taxon>Bacteria</taxon>
        <taxon>Bacillati</taxon>
        <taxon>Bacillota</taxon>
        <taxon>Clostridia</taxon>
        <taxon>Thermoanaerobacterales</taxon>
        <taxon>Thermoanaerobacteraceae</taxon>
        <taxon>Thermacetogenium</taxon>
    </lineage>
</organism>
<name>A0A101FH70_9THEO</name>
<comment type="caution">
    <text evidence="1">The sequence shown here is derived from an EMBL/GenBank/DDBJ whole genome shotgun (WGS) entry which is preliminary data.</text>
</comment>
<evidence type="ECO:0000313" key="1">
    <source>
        <dbReference type="EMBL" id="KUK36988.1"/>
    </source>
</evidence>
<evidence type="ECO:0000313" key="2">
    <source>
        <dbReference type="Proteomes" id="UP000053326"/>
    </source>
</evidence>
<accession>A0A101FH70</accession>